<feature type="non-terminal residue" evidence="1">
    <location>
        <position position="1"/>
    </location>
</feature>
<gene>
    <name evidence="1" type="ORF">CR513_22994</name>
</gene>
<protein>
    <submittedName>
        <fullName evidence="1">Uncharacterized protein</fullName>
    </submittedName>
</protein>
<dbReference type="OrthoDB" id="1425436at2759"/>
<keyword evidence="2" id="KW-1185">Reference proteome</keyword>
<evidence type="ECO:0000313" key="2">
    <source>
        <dbReference type="Proteomes" id="UP000257109"/>
    </source>
</evidence>
<dbReference type="EMBL" id="QJKJ01004329">
    <property type="protein sequence ID" value="RDX94600.1"/>
    <property type="molecule type" value="Genomic_DNA"/>
</dbReference>
<proteinExistence type="predicted"/>
<sequence>MHLQAFQTQVYINGGNDLLSCKLFLGLRVGPFSDSLALSRLASITEIKARAKKHVEAEEDKEDHLQAEKEMSVVGKKSTHGFQTNHQYNLGGVSWHEPHVKKYTPLKTSRAHILKEVYHLQPLNIPPPT</sequence>
<comment type="caution">
    <text evidence="1">The sequence shown here is derived from an EMBL/GenBank/DDBJ whole genome shotgun (WGS) entry which is preliminary data.</text>
</comment>
<evidence type="ECO:0000313" key="1">
    <source>
        <dbReference type="EMBL" id="RDX94600.1"/>
    </source>
</evidence>
<accession>A0A371GVL5</accession>
<dbReference type="AlphaFoldDB" id="A0A371GVL5"/>
<organism evidence="1 2">
    <name type="scientific">Mucuna pruriens</name>
    <name type="common">Velvet bean</name>
    <name type="synonym">Dolichos pruriens</name>
    <dbReference type="NCBI Taxonomy" id="157652"/>
    <lineage>
        <taxon>Eukaryota</taxon>
        <taxon>Viridiplantae</taxon>
        <taxon>Streptophyta</taxon>
        <taxon>Embryophyta</taxon>
        <taxon>Tracheophyta</taxon>
        <taxon>Spermatophyta</taxon>
        <taxon>Magnoliopsida</taxon>
        <taxon>eudicotyledons</taxon>
        <taxon>Gunneridae</taxon>
        <taxon>Pentapetalae</taxon>
        <taxon>rosids</taxon>
        <taxon>fabids</taxon>
        <taxon>Fabales</taxon>
        <taxon>Fabaceae</taxon>
        <taxon>Papilionoideae</taxon>
        <taxon>50 kb inversion clade</taxon>
        <taxon>NPAAA clade</taxon>
        <taxon>indigoferoid/millettioid clade</taxon>
        <taxon>Phaseoleae</taxon>
        <taxon>Mucuna</taxon>
    </lineage>
</organism>
<dbReference type="Proteomes" id="UP000257109">
    <property type="component" value="Unassembled WGS sequence"/>
</dbReference>
<reference evidence="1" key="1">
    <citation type="submission" date="2018-05" db="EMBL/GenBank/DDBJ databases">
        <title>Draft genome of Mucuna pruriens seed.</title>
        <authorList>
            <person name="Nnadi N.E."/>
            <person name="Vos R."/>
            <person name="Hasami M.H."/>
            <person name="Devisetty U.K."/>
            <person name="Aguiy J.C."/>
        </authorList>
    </citation>
    <scope>NUCLEOTIDE SEQUENCE [LARGE SCALE GENOMIC DNA]</scope>
    <source>
        <strain evidence="1">JCA_2017</strain>
    </source>
</reference>
<name>A0A371GVL5_MUCPR</name>